<protein>
    <recommendedName>
        <fullName evidence="1">Transglycosylase SLT domain-containing protein</fullName>
    </recommendedName>
</protein>
<name>A0A1E7Z109_9GAMM</name>
<evidence type="ECO:0000313" key="3">
    <source>
        <dbReference type="Proteomes" id="UP000243534"/>
    </source>
</evidence>
<comment type="caution">
    <text evidence="2">The sequence shown here is derived from an EMBL/GenBank/DDBJ whole genome shotgun (WGS) entry which is preliminary data.</text>
</comment>
<gene>
    <name evidence="2" type="ORF">BBW68_09630</name>
</gene>
<dbReference type="Proteomes" id="UP000243534">
    <property type="component" value="Unassembled WGS sequence"/>
</dbReference>
<dbReference type="InterPro" id="IPR008258">
    <property type="entry name" value="Transglycosylase_SLT_dom_1"/>
</dbReference>
<feature type="domain" description="Transglycosylase SLT" evidence="1">
    <location>
        <begin position="8"/>
        <end position="144"/>
    </location>
</feature>
<evidence type="ECO:0000259" key="1">
    <source>
        <dbReference type="Pfam" id="PF01464"/>
    </source>
</evidence>
<evidence type="ECO:0000313" key="2">
    <source>
        <dbReference type="EMBL" id="OFC62470.1"/>
    </source>
</evidence>
<dbReference type="Pfam" id="PF01464">
    <property type="entry name" value="SLT"/>
    <property type="match status" value="1"/>
</dbReference>
<proteinExistence type="predicted"/>
<dbReference type="InterPro" id="IPR023346">
    <property type="entry name" value="Lysozyme-like_dom_sf"/>
</dbReference>
<dbReference type="SUPFAM" id="SSF53955">
    <property type="entry name" value="Lysozyme-like"/>
    <property type="match status" value="1"/>
</dbReference>
<dbReference type="OrthoDB" id="8565485at2"/>
<sequence length="182" mass="19555">MIDMPSVSACAPEIAADTLQKIIMVESGGNPFAVNVNKLSAGSQPKPKNVADAVAATQYWIAKGYSVDVGLMQVNSRNFKMLGITDTELSSVFEPCNNVKYGATILLSAWNMTSSKEHQNDRLMKSLSIYNTGNDVNGFKNGYVSKYVGRNISGSLAKTVVTPYNADSSVGFNADSFYGDDL</sequence>
<dbReference type="AlphaFoldDB" id="A0A1E7Z109"/>
<organism evidence="2 3">
    <name type="scientific">Candidatus Erwinia dacicola</name>
    <dbReference type="NCBI Taxonomy" id="252393"/>
    <lineage>
        <taxon>Bacteria</taxon>
        <taxon>Pseudomonadati</taxon>
        <taxon>Pseudomonadota</taxon>
        <taxon>Gammaproteobacteria</taxon>
        <taxon>Enterobacterales</taxon>
        <taxon>Erwiniaceae</taxon>
        <taxon>Erwinia</taxon>
    </lineage>
</organism>
<dbReference type="Gene3D" id="1.10.530.10">
    <property type="match status" value="1"/>
</dbReference>
<dbReference type="CDD" id="cd16892">
    <property type="entry name" value="LT_VirB1-like"/>
    <property type="match status" value="1"/>
</dbReference>
<dbReference type="EMBL" id="MAYS01000239">
    <property type="protein sequence ID" value="OFC62470.1"/>
    <property type="molecule type" value="Genomic_DNA"/>
</dbReference>
<reference evidence="2 3" key="1">
    <citation type="submission" date="2016-07" db="EMBL/GenBank/DDBJ databases">
        <authorList>
            <person name="Yuval B."/>
        </authorList>
    </citation>
    <scope>NUCLEOTIDE SEQUENCE [LARGE SCALE GENOMIC DNA]</scope>
    <source>
        <strain evidence="2 3">IL</strain>
    </source>
</reference>
<accession>A0A1E7Z109</accession>